<gene>
    <name evidence="1" type="ORF">ARMGADRAFT_1172416</name>
</gene>
<dbReference type="AlphaFoldDB" id="A0A2H3C8I7"/>
<dbReference type="Gene3D" id="3.30.200.20">
    <property type="entry name" value="Phosphorylase Kinase, domain 1"/>
    <property type="match status" value="1"/>
</dbReference>
<dbReference type="InParanoid" id="A0A2H3C8I7"/>
<dbReference type="InterPro" id="IPR059179">
    <property type="entry name" value="MLKL-like_MCAfunc"/>
</dbReference>
<dbReference type="OMA" id="WTHPQEE"/>
<dbReference type="EMBL" id="KZ293780">
    <property type="protein sequence ID" value="PBK79385.1"/>
    <property type="molecule type" value="Genomic_DNA"/>
</dbReference>
<dbReference type="InterPro" id="IPR011009">
    <property type="entry name" value="Kinase-like_dom_sf"/>
</dbReference>
<proteinExistence type="predicted"/>
<evidence type="ECO:0000313" key="1">
    <source>
        <dbReference type="EMBL" id="PBK79385.1"/>
    </source>
</evidence>
<evidence type="ECO:0000313" key="2">
    <source>
        <dbReference type="Proteomes" id="UP000217790"/>
    </source>
</evidence>
<name>A0A2H3C8I7_ARMGA</name>
<protein>
    <recommendedName>
        <fullName evidence="3">Protein kinase domain-containing protein</fullName>
    </recommendedName>
</protein>
<accession>A0A2H3C8I7</accession>
<keyword evidence="2" id="KW-1185">Reference proteome</keyword>
<dbReference type="Proteomes" id="UP000217790">
    <property type="component" value="Unassembled WGS sequence"/>
</dbReference>
<reference evidence="2" key="1">
    <citation type="journal article" date="2017" name="Nat. Ecol. Evol.">
        <title>Genome expansion and lineage-specific genetic innovations in the forest pathogenic fungi Armillaria.</title>
        <authorList>
            <person name="Sipos G."/>
            <person name="Prasanna A.N."/>
            <person name="Walter M.C."/>
            <person name="O'Connor E."/>
            <person name="Balint B."/>
            <person name="Krizsan K."/>
            <person name="Kiss B."/>
            <person name="Hess J."/>
            <person name="Varga T."/>
            <person name="Slot J."/>
            <person name="Riley R."/>
            <person name="Boka B."/>
            <person name="Rigling D."/>
            <person name="Barry K."/>
            <person name="Lee J."/>
            <person name="Mihaltcheva S."/>
            <person name="LaButti K."/>
            <person name="Lipzen A."/>
            <person name="Waldron R."/>
            <person name="Moloney N.M."/>
            <person name="Sperisen C."/>
            <person name="Kredics L."/>
            <person name="Vagvoelgyi C."/>
            <person name="Patrignani A."/>
            <person name="Fitzpatrick D."/>
            <person name="Nagy I."/>
            <person name="Doyle S."/>
            <person name="Anderson J.B."/>
            <person name="Grigoriev I.V."/>
            <person name="Gueldener U."/>
            <person name="Muensterkoetter M."/>
            <person name="Nagy L.G."/>
        </authorList>
    </citation>
    <scope>NUCLEOTIDE SEQUENCE [LARGE SCALE GENOMIC DNA]</scope>
    <source>
        <strain evidence="2">Ar21-2</strain>
    </source>
</reference>
<organism evidence="1 2">
    <name type="scientific">Armillaria gallica</name>
    <name type="common">Bulbous honey fungus</name>
    <name type="synonym">Armillaria bulbosa</name>
    <dbReference type="NCBI Taxonomy" id="47427"/>
    <lineage>
        <taxon>Eukaryota</taxon>
        <taxon>Fungi</taxon>
        <taxon>Dikarya</taxon>
        <taxon>Basidiomycota</taxon>
        <taxon>Agaricomycotina</taxon>
        <taxon>Agaricomycetes</taxon>
        <taxon>Agaricomycetidae</taxon>
        <taxon>Agaricales</taxon>
        <taxon>Marasmiineae</taxon>
        <taxon>Physalacriaceae</taxon>
        <taxon>Armillaria</taxon>
    </lineage>
</organism>
<dbReference type="OrthoDB" id="2965063at2759"/>
<dbReference type="SUPFAM" id="SSF56112">
    <property type="entry name" value="Protein kinase-like (PK-like)"/>
    <property type="match status" value="1"/>
</dbReference>
<dbReference type="CDD" id="cd21037">
    <property type="entry name" value="MLKL_NTD"/>
    <property type="match status" value="1"/>
</dbReference>
<sequence>MPRYLDIDSCLQAARLTAAAGEMAPFPFVKGAALCVIVVLEIIQKAANNRNDLRELAASIVKTLVAVRDAMIEHGPTSASHFQNICVEFQDYMTELLSKLNSERRSRGIRRVLKAKKISDDISAYRQRVQAIKEDFLIRTTTTTRLVLSDVQDQVNTRLGALADTMETAQRNVTSAIRDSIEEIRASGALQSETVGKLQATLQVCQQHGIYKGVVRDLIPGDIYLKAPISYASGSDGFDEYHAIIDDRPKFVRVFRVQADQKERVMQRFQKEVDRRIHLRHPNITQLFGVCMSPTFPTLIFHRTANGELYDNGEVLPHGISVTGTLRFYLRMYNDLQSIAKYLAEQDWTHPQEEDDVSEIPYSSGQLHDDLKEFDHITIPDPLLQRARTAHP</sequence>
<evidence type="ECO:0008006" key="3">
    <source>
        <dbReference type="Google" id="ProtNLM"/>
    </source>
</evidence>